<proteinExistence type="predicted"/>
<evidence type="ECO:0000256" key="7">
    <source>
        <dbReference type="PIRSR" id="PIRSR600715-1"/>
    </source>
</evidence>
<comment type="cofactor">
    <cofactor evidence="7">
        <name>Mg(2+)</name>
        <dbReference type="ChEBI" id="CHEBI:18420"/>
    </cofactor>
</comment>
<reference evidence="9 10" key="1">
    <citation type="submission" date="2017-09" db="EMBL/GenBank/DDBJ databases">
        <authorList>
            <person name="Ehlers B."/>
            <person name="Leendertz F.H."/>
        </authorList>
    </citation>
    <scope>NUCLEOTIDE SEQUENCE [LARGE SCALE GENOMIC DNA]</scope>
    <source>
        <strain evidence="9 10">USBA 140</strain>
    </source>
</reference>
<dbReference type="GO" id="GO:0044038">
    <property type="term" value="P:cell wall macromolecule biosynthetic process"/>
    <property type="evidence" value="ECO:0007669"/>
    <property type="project" value="TreeGrafter"/>
</dbReference>
<sequence>MMPAYALPLFAAVAAAVVLATGVLLGWLRRRQILDRPNERSSHTRPTPRGGGLAVMAVVLPAWAVATGWTLAGDALPEATALAFAAVLAVLSWLDDLLTLPALPRFLVQGVAVTAVLLVLPREALVFQGVLPLPLDRLLAGLCWLWFVNLYNFMDGIDGITGVQTASLGGGLVLLAAAGLAPAALGMPGLVVTAAALGFLFWNWHPARLFMGDVGSVPLGFLLGFLLIVLAGSGHLAAALILPLYYVVDASVTLIRRLLRGEKPWQAHRSHFYQRAVRAGLSHARVSGAVAVVNAGLIGCALAAAAGAPWAGLAAAAVLVAGFCALLARRARAAGVLR</sequence>
<keyword evidence="5 8" id="KW-1133">Transmembrane helix</keyword>
<gene>
    <name evidence="9" type="ORF">SAMN05421508_10897</name>
</gene>
<feature type="transmembrane region" description="Helical" evidence="8">
    <location>
        <begin position="172"/>
        <end position="202"/>
    </location>
</feature>
<protein>
    <submittedName>
        <fullName evidence="9">UDP-N-acetylmuramyl pentapeptide phosphotransferase/UDP-N-acetylglucosamine-1-phosphate transferase</fullName>
    </submittedName>
</protein>
<organism evidence="9 10">
    <name type="scientific">Caenispirillum bisanense</name>
    <dbReference type="NCBI Taxonomy" id="414052"/>
    <lineage>
        <taxon>Bacteria</taxon>
        <taxon>Pseudomonadati</taxon>
        <taxon>Pseudomonadota</taxon>
        <taxon>Alphaproteobacteria</taxon>
        <taxon>Rhodospirillales</taxon>
        <taxon>Novispirillaceae</taxon>
        <taxon>Caenispirillum</taxon>
    </lineage>
</organism>
<dbReference type="EMBL" id="OCNJ01000008">
    <property type="protein sequence ID" value="SOD98826.1"/>
    <property type="molecule type" value="Genomic_DNA"/>
</dbReference>
<feature type="transmembrane region" description="Helical" evidence="8">
    <location>
        <begin position="106"/>
        <end position="125"/>
    </location>
</feature>
<keyword evidence="2" id="KW-1003">Cell membrane</keyword>
<dbReference type="GO" id="GO:0071555">
    <property type="term" value="P:cell wall organization"/>
    <property type="evidence" value="ECO:0007669"/>
    <property type="project" value="TreeGrafter"/>
</dbReference>
<feature type="transmembrane region" description="Helical" evidence="8">
    <location>
        <begin position="222"/>
        <end position="248"/>
    </location>
</feature>
<keyword evidence="10" id="KW-1185">Reference proteome</keyword>
<keyword evidence="6 8" id="KW-0472">Membrane</keyword>
<dbReference type="InterPro" id="IPR000715">
    <property type="entry name" value="Glycosyl_transferase_4"/>
</dbReference>
<feature type="binding site" evidence="7">
    <location>
        <position position="152"/>
    </location>
    <ligand>
        <name>Mg(2+)</name>
        <dbReference type="ChEBI" id="CHEBI:18420"/>
    </ligand>
</feature>
<evidence type="ECO:0000256" key="8">
    <source>
        <dbReference type="SAM" id="Phobius"/>
    </source>
</evidence>
<evidence type="ECO:0000313" key="10">
    <source>
        <dbReference type="Proteomes" id="UP000219621"/>
    </source>
</evidence>
<evidence type="ECO:0000256" key="1">
    <source>
        <dbReference type="ARBA" id="ARBA00004651"/>
    </source>
</evidence>
<feature type="transmembrane region" description="Helical" evidence="8">
    <location>
        <begin position="6"/>
        <end position="28"/>
    </location>
</feature>
<feature type="transmembrane region" description="Helical" evidence="8">
    <location>
        <begin position="131"/>
        <end position="151"/>
    </location>
</feature>
<keyword evidence="7" id="KW-0460">Magnesium</keyword>
<keyword evidence="4 8" id="KW-0812">Transmembrane</keyword>
<dbReference type="PANTHER" id="PTHR22926:SF3">
    <property type="entry name" value="UNDECAPRENYL-PHOSPHATE ALPHA-N-ACETYLGLUCOSAMINYL 1-PHOSPHATE TRANSFERASE"/>
    <property type="match status" value="1"/>
</dbReference>
<feature type="transmembrane region" description="Helical" evidence="8">
    <location>
        <begin position="310"/>
        <end position="328"/>
    </location>
</feature>
<dbReference type="GO" id="GO:0005886">
    <property type="term" value="C:plasma membrane"/>
    <property type="evidence" value="ECO:0007669"/>
    <property type="project" value="UniProtKB-SubCell"/>
</dbReference>
<evidence type="ECO:0000256" key="4">
    <source>
        <dbReference type="ARBA" id="ARBA00022692"/>
    </source>
</evidence>
<evidence type="ECO:0000256" key="2">
    <source>
        <dbReference type="ARBA" id="ARBA00022475"/>
    </source>
</evidence>
<dbReference type="GO" id="GO:0016780">
    <property type="term" value="F:phosphotransferase activity, for other substituted phosphate groups"/>
    <property type="evidence" value="ECO:0007669"/>
    <property type="project" value="InterPro"/>
</dbReference>
<dbReference type="Proteomes" id="UP000219621">
    <property type="component" value="Unassembled WGS sequence"/>
</dbReference>
<dbReference type="CDD" id="cd06854">
    <property type="entry name" value="GT_WbpL_WbcO_like"/>
    <property type="match status" value="1"/>
</dbReference>
<feature type="transmembrane region" description="Helical" evidence="8">
    <location>
        <begin position="284"/>
        <end position="304"/>
    </location>
</feature>
<dbReference type="GO" id="GO:0046872">
    <property type="term" value="F:metal ion binding"/>
    <property type="evidence" value="ECO:0007669"/>
    <property type="project" value="UniProtKB-KW"/>
</dbReference>
<evidence type="ECO:0000256" key="3">
    <source>
        <dbReference type="ARBA" id="ARBA00022679"/>
    </source>
</evidence>
<feature type="binding site" evidence="7">
    <location>
        <position position="213"/>
    </location>
    <ligand>
        <name>Mg(2+)</name>
        <dbReference type="ChEBI" id="CHEBI:18420"/>
    </ligand>
</feature>
<evidence type="ECO:0000256" key="6">
    <source>
        <dbReference type="ARBA" id="ARBA00023136"/>
    </source>
</evidence>
<feature type="transmembrane region" description="Helical" evidence="8">
    <location>
        <begin position="49"/>
        <end position="69"/>
    </location>
</feature>
<dbReference type="Pfam" id="PF00953">
    <property type="entry name" value="Glycos_transf_4"/>
    <property type="match status" value="1"/>
</dbReference>
<keyword evidence="3 9" id="KW-0808">Transferase</keyword>
<name>A0A286GUH2_9PROT</name>
<dbReference type="GO" id="GO:0009103">
    <property type="term" value="P:lipopolysaccharide biosynthetic process"/>
    <property type="evidence" value="ECO:0007669"/>
    <property type="project" value="TreeGrafter"/>
</dbReference>
<dbReference type="PANTHER" id="PTHR22926">
    <property type="entry name" value="PHOSPHO-N-ACETYLMURAMOYL-PENTAPEPTIDE-TRANSFERASE"/>
    <property type="match status" value="1"/>
</dbReference>
<accession>A0A286GUH2</accession>
<keyword evidence="7" id="KW-0479">Metal-binding</keyword>
<dbReference type="RefSeq" id="WP_245913517.1">
    <property type="nucleotide sequence ID" value="NZ_OCNJ01000008.1"/>
</dbReference>
<dbReference type="AlphaFoldDB" id="A0A286GUH2"/>
<evidence type="ECO:0000256" key="5">
    <source>
        <dbReference type="ARBA" id="ARBA00022989"/>
    </source>
</evidence>
<comment type="subcellular location">
    <subcellularLocation>
        <location evidence="1">Cell membrane</location>
        <topology evidence="1">Multi-pass membrane protein</topology>
    </subcellularLocation>
</comment>
<evidence type="ECO:0000313" key="9">
    <source>
        <dbReference type="EMBL" id="SOD98826.1"/>
    </source>
</evidence>